<dbReference type="PRINTS" id="PR00455">
    <property type="entry name" value="HTHTETR"/>
</dbReference>
<name>A0A087DJ72_9BIFI</name>
<keyword evidence="1 2" id="KW-0238">DNA-binding</keyword>
<dbReference type="PANTHER" id="PTHR43479">
    <property type="entry name" value="ACREF/ENVCD OPERON REPRESSOR-RELATED"/>
    <property type="match status" value="1"/>
</dbReference>
<keyword evidence="5" id="KW-1185">Reference proteome</keyword>
<dbReference type="InterPro" id="IPR050624">
    <property type="entry name" value="HTH-type_Tx_Regulator"/>
</dbReference>
<evidence type="ECO:0000313" key="4">
    <source>
        <dbReference type="EMBL" id="KFI95572.1"/>
    </source>
</evidence>
<reference evidence="4 5" key="1">
    <citation type="submission" date="2014-03" db="EMBL/GenBank/DDBJ databases">
        <title>Genomics of Bifidobacteria.</title>
        <authorList>
            <person name="Ventura M."/>
            <person name="Milani C."/>
            <person name="Lugli G.A."/>
        </authorList>
    </citation>
    <scope>NUCLEOTIDE SEQUENCE [LARGE SCALE GENOMIC DNA]</scope>
    <source>
        <strain evidence="4 5">LMG 21589</strain>
    </source>
</reference>
<comment type="caution">
    <text evidence="4">The sequence shown here is derived from an EMBL/GenBank/DDBJ whole genome shotgun (WGS) entry which is preliminary data.</text>
</comment>
<dbReference type="eggNOG" id="COG1309">
    <property type="taxonomic scope" value="Bacteria"/>
</dbReference>
<dbReference type="SUPFAM" id="SSF46689">
    <property type="entry name" value="Homeodomain-like"/>
    <property type="match status" value="1"/>
</dbReference>
<feature type="domain" description="HTH tetR-type" evidence="3">
    <location>
        <begin position="9"/>
        <end position="69"/>
    </location>
</feature>
<protein>
    <submittedName>
        <fullName evidence="4">AcrR family transcriptional regulator</fullName>
    </submittedName>
</protein>
<dbReference type="Gene3D" id="1.10.357.10">
    <property type="entry name" value="Tetracycline Repressor, domain 2"/>
    <property type="match status" value="1"/>
</dbReference>
<dbReference type="Proteomes" id="UP000029033">
    <property type="component" value="Unassembled WGS sequence"/>
</dbReference>
<dbReference type="RefSeq" id="WP_033519432.1">
    <property type="nucleotide sequence ID" value="NZ_CAUPKV010000002.1"/>
</dbReference>
<dbReference type="Pfam" id="PF00440">
    <property type="entry name" value="TetR_N"/>
    <property type="match status" value="1"/>
</dbReference>
<dbReference type="EMBL" id="JGZO01000002">
    <property type="protein sequence ID" value="KFI95572.1"/>
    <property type="molecule type" value="Genomic_DNA"/>
</dbReference>
<evidence type="ECO:0000256" key="2">
    <source>
        <dbReference type="PROSITE-ProRule" id="PRU00335"/>
    </source>
</evidence>
<evidence type="ECO:0000313" key="5">
    <source>
        <dbReference type="Proteomes" id="UP000029033"/>
    </source>
</evidence>
<feature type="DNA-binding region" description="H-T-H motif" evidence="2">
    <location>
        <begin position="32"/>
        <end position="51"/>
    </location>
</feature>
<dbReference type="AlphaFoldDB" id="A0A087DJ72"/>
<dbReference type="InterPro" id="IPR001647">
    <property type="entry name" value="HTH_TetR"/>
</dbReference>
<evidence type="ECO:0000256" key="1">
    <source>
        <dbReference type="ARBA" id="ARBA00023125"/>
    </source>
</evidence>
<organism evidence="4 5">
    <name type="scientific">Bifidobacterium scardovii</name>
    <dbReference type="NCBI Taxonomy" id="158787"/>
    <lineage>
        <taxon>Bacteria</taxon>
        <taxon>Bacillati</taxon>
        <taxon>Actinomycetota</taxon>
        <taxon>Actinomycetes</taxon>
        <taxon>Bifidobacteriales</taxon>
        <taxon>Bifidobacteriaceae</taxon>
        <taxon>Bifidobacterium</taxon>
    </lineage>
</organism>
<dbReference type="GeneID" id="85166744"/>
<dbReference type="GO" id="GO:0003677">
    <property type="term" value="F:DNA binding"/>
    <property type="evidence" value="ECO:0007669"/>
    <property type="project" value="UniProtKB-UniRule"/>
</dbReference>
<accession>A0A087DJ72</accession>
<evidence type="ECO:0000259" key="3">
    <source>
        <dbReference type="PROSITE" id="PS50977"/>
    </source>
</evidence>
<dbReference type="STRING" id="158787.BSCA_0604"/>
<sequence>MTDTSSAADARRAQIVRAARETCLDTGFSKLTISGIAERAGMTRSLFYHYFPDKNAVADAVINDTINDMLAKLERWNATREAGNIDKALGDIVRLTRAIIADEGPFSARLMQAGNAELYIRFIDRIADRIADYICNTTALDFERMHGLPIHSVHETMYVLIVGLISMIRLHPDTPDNVIKRVAAQILHIEEYVK</sequence>
<dbReference type="PROSITE" id="PS50977">
    <property type="entry name" value="HTH_TETR_2"/>
    <property type="match status" value="1"/>
</dbReference>
<dbReference type="OrthoDB" id="3196926at2"/>
<gene>
    <name evidence="4" type="ORF">BSCA_0604</name>
</gene>
<dbReference type="PANTHER" id="PTHR43479:SF11">
    <property type="entry name" value="ACREF_ENVCD OPERON REPRESSOR-RELATED"/>
    <property type="match status" value="1"/>
</dbReference>
<dbReference type="InterPro" id="IPR009057">
    <property type="entry name" value="Homeodomain-like_sf"/>
</dbReference>
<proteinExistence type="predicted"/>